<dbReference type="Pfam" id="PF04059">
    <property type="entry name" value="RRM_2"/>
    <property type="match status" value="1"/>
</dbReference>
<dbReference type="STRING" id="2316362.A0A4Q2DAU5"/>
<feature type="region of interest" description="Disordered" evidence="2">
    <location>
        <begin position="1"/>
        <end position="72"/>
    </location>
</feature>
<reference evidence="4 5" key="1">
    <citation type="submission" date="2019-01" db="EMBL/GenBank/DDBJ databases">
        <title>Draft genome sequence of Psathyrella aberdarensis IHI B618.</title>
        <authorList>
            <person name="Buettner E."/>
            <person name="Kellner H."/>
        </authorList>
    </citation>
    <scope>NUCLEOTIDE SEQUENCE [LARGE SCALE GENOMIC DNA]</scope>
    <source>
        <strain evidence="4 5">IHI B618</strain>
    </source>
</reference>
<sequence>MTPPTPSSHSSYKPSRSRKPKTRMSYITPPLTPASSIKTTDSVDSSVDVADIEQELPSDSESSSRPIPLDVFDSSVDNASRQEHATDSLDNGGRVNSNHQTAESLLYSSRNQRFTPVAQFIGVDAPVHDVQCAPQWEGEIRTERKVMCANPDRDCGYCPSRRTPISQFPFHIPPTPSPPVGAACPPPMPHMAMSPAPLPPQPIPIDYGFQHQLFGYQPWSFDKPMPNAPQALPVAPPVNGIPYSQPMTFWPVEDVGRMPFGGYPVPPGIECHFLNGMPVPPYQLPPTPPATDIRPSVPVDYSSSPTSLSDSFRRLSIQSNSPTYPPQQVADVTAKNQLSVARIEIGQDTRTTVMIKNIPNKMSDKELITYINKVCPRRIDFLYLRMDFANGCNVGYAFVNFIEAQDLLKFAKARLGEKWNMFSSEKVLQMSYANYQGKEALVEKFKNSSVMDERESWRPKIFYSSGPNQGLPEQFPAPTHIRRKERSSYNRGALYVPGLHTRKNYSPSLNTRKGASRGSIVA</sequence>
<protein>
    <recommendedName>
        <fullName evidence="3">Mei2-like C-terminal RNA recognition motif domain-containing protein</fullName>
    </recommendedName>
</protein>
<keyword evidence="5" id="KW-1185">Reference proteome</keyword>
<evidence type="ECO:0000256" key="2">
    <source>
        <dbReference type="SAM" id="MobiDB-lite"/>
    </source>
</evidence>
<dbReference type="InterPro" id="IPR012677">
    <property type="entry name" value="Nucleotide-bd_a/b_plait_sf"/>
</dbReference>
<feature type="domain" description="Mei2-like C-terminal RNA recognition motif" evidence="3">
    <location>
        <begin position="350"/>
        <end position="446"/>
    </location>
</feature>
<accession>A0A4Q2DAU5</accession>
<evidence type="ECO:0000256" key="1">
    <source>
        <dbReference type="ARBA" id="ARBA00022884"/>
    </source>
</evidence>
<gene>
    <name evidence="4" type="ORF">EST38_g9084</name>
</gene>
<evidence type="ECO:0000313" key="5">
    <source>
        <dbReference type="Proteomes" id="UP000290288"/>
    </source>
</evidence>
<name>A0A4Q2DAU5_9AGAR</name>
<dbReference type="AlphaFoldDB" id="A0A4Q2DAU5"/>
<dbReference type="PANTHER" id="PTHR23189">
    <property type="entry name" value="RNA RECOGNITION MOTIF-CONTAINING"/>
    <property type="match status" value="1"/>
</dbReference>
<dbReference type="InterPro" id="IPR035979">
    <property type="entry name" value="RBD_domain_sf"/>
</dbReference>
<dbReference type="InterPro" id="IPR007201">
    <property type="entry name" value="Mei2-like_Rrm_C"/>
</dbReference>
<comment type="caution">
    <text evidence="4">The sequence shown here is derived from an EMBL/GenBank/DDBJ whole genome shotgun (WGS) entry which is preliminary data.</text>
</comment>
<dbReference type="SUPFAM" id="SSF54928">
    <property type="entry name" value="RNA-binding domain, RBD"/>
    <property type="match status" value="1"/>
</dbReference>
<evidence type="ECO:0000313" key="4">
    <source>
        <dbReference type="EMBL" id="RXW16780.1"/>
    </source>
</evidence>
<dbReference type="OrthoDB" id="417481at2759"/>
<keyword evidence="1" id="KW-0694">RNA-binding</keyword>
<dbReference type="InterPro" id="IPR034862">
    <property type="entry name" value="Fungal_Mei2-like_RRM3"/>
</dbReference>
<dbReference type="GO" id="GO:0003723">
    <property type="term" value="F:RNA binding"/>
    <property type="evidence" value="ECO:0007669"/>
    <property type="project" value="UniProtKB-KW"/>
</dbReference>
<evidence type="ECO:0000259" key="3">
    <source>
        <dbReference type="Pfam" id="PF04059"/>
    </source>
</evidence>
<organism evidence="4 5">
    <name type="scientific">Candolleomyces aberdarensis</name>
    <dbReference type="NCBI Taxonomy" id="2316362"/>
    <lineage>
        <taxon>Eukaryota</taxon>
        <taxon>Fungi</taxon>
        <taxon>Dikarya</taxon>
        <taxon>Basidiomycota</taxon>
        <taxon>Agaricomycotina</taxon>
        <taxon>Agaricomycetes</taxon>
        <taxon>Agaricomycetidae</taxon>
        <taxon>Agaricales</taxon>
        <taxon>Agaricineae</taxon>
        <taxon>Psathyrellaceae</taxon>
        <taxon>Candolleomyces</taxon>
    </lineage>
</organism>
<dbReference type="EMBL" id="SDEE01000403">
    <property type="protein sequence ID" value="RXW16780.1"/>
    <property type="molecule type" value="Genomic_DNA"/>
</dbReference>
<dbReference type="Proteomes" id="UP000290288">
    <property type="component" value="Unassembled WGS sequence"/>
</dbReference>
<proteinExistence type="predicted"/>
<dbReference type="Gene3D" id="3.30.70.330">
    <property type="match status" value="1"/>
</dbReference>
<dbReference type="CDD" id="cd12532">
    <property type="entry name" value="RRM3_MEI2_fungi"/>
    <property type="match status" value="1"/>
</dbReference>